<evidence type="ECO:0000313" key="1">
    <source>
        <dbReference type="EMBL" id="JAH86203.1"/>
    </source>
</evidence>
<reference evidence="1" key="1">
    <citation type="submission" date="2014-11" db="EMBL/GenBank/DDBJ databases">
        <authorList>
            <person name="Amaro Gonzalez C."/>
        </authorList>
    </citation>
    <scope>NUCLEOTIDE SEQUENCE</scope>
</reference>
<dbReference type="AlphaFoldDB" id="A0A0E9W9M9"/>
<protein>
    <submittedName>
        <fullName evidence="1">Uncharacterized protein</fullName>
    </submittedName>
</protein>
<name>A0A0E9W9M9_ANGAN</name>
<proteinExistence type="predicted"/>
<sequence length="35" mass="4081">MLTTYLSSPRKTTWKNSWIYLCSHFNKGKLDSSSV</sequence>
<dbReference type="EMBL" id="GBXM01022374">
    <property type="protein sequence ID" value="JAH86203.1"/>
    <property type="molecule type" value="Transcribed_RNA"/>
</dbReference>
<organism evidence="1">
    <name type="scientific">Anguilla anguilla</name>
    <name type="common">European freshwater eel</name>
    <name type="synonym">Muraena anguilla</name>
    <dbReference type="NCBI Taxonomy" id="7936"/>
    <lineage>
        <taxon>Eukaryota</taxon>
        <taxon>Metazoa</taxon>
        <taxon>Chordata</taxon>
        <taxon>Craniata</taxon>
        <taxon>Vertebrata</taxon>
        <taxon>Euteleostomi</taxon>
        <taxon>Actinopterygii</taxon>
        <taxon>Neopterygii</taxon>
        <taxon>Teleostei</taxon>
        <taxon>Anguilliformes</taxon>
        <taxon>Anguillidae</taxon>
        <taxon>Anguilla</taxon>
    </lineage>
</organism>
<accession>A0A0E9W9M9</accession>
<reference evidence="1" key="2">
    <citation type="journal article" date="2015" name="Fish Shellfish Immunol.">
        <title>Early steps in the European eel (Anguilla anguilla)-Vibrio vulnificus interaction in the gills: Role of the RtxA13 toxin.</title>
        <authorList>
            <person name="Callol A."/>
            <person name="Pajuelo D."/>
            <person name="Ebbesson L."/>
            <person name="Teles M."/>
            <person name="MacKenzie S."/>
            <person name="Amaro C."/>
        </authorList>
    </citation>
    <scope>NUCLEOTIDE SEQUENCE</scope>
</reference>